<name>A0A8J6QL63_9GAMM</name>
<proteinExistence type="predicted"/>
<dbReference type="InterPro" id="IPR011051">
    <property type="entry name" value="RmlC_Cupin_sf"/>
</dbReference>
<accession>A0A8J6QL63</accession>
<organism evidence="2 3">
    <name type="scientific">Neiella litorisoli</name>
    <dbReference type="NCBI Taxonomy" id="2771431"/>
    <lineage>
        <taxon>Bacteria</taxon>
        <taxon>Pseudomonadati</taxon>
        <taxon>Pseudomonadota</taxon>
        <taxon>Gammaproteobacteria</taxon>
        <taxon>Alteromonadales</taxon>
        <taxon>Echinimonadaceae</taxon>
        <taxon>Neiella</taxon>
    </lineage>
</organism>
<dbReference type="InterPro" id="IPR013096">
    <property type="entry name" value="Cupin_2"/>
</dbReference>
<evidence type="ECO:0000313" key="3">
    <source>
        <dbReference type="Proteomes" id="UP000638014"/>
    </source>
</evidence>
<evidence type="ECO:0000313" key="2">
    <source>
        <dbReference type="EMBL" id="MBD1390147.1"/>
    </source>
</evidence>
<dbReference type="Pfam" id="PF07883">
    <property type="entry name" value="Cupin_2"/>
    <property type="match status" value="1"/>
</dbReference>
<dbReference type="RefSeq" id="WP_191145221.1">
    <property type="nucleotide sequence ID" value="NZ_JACXAF010000015.1"/>
</dbReference>
<dbReference type="SUPFAM" id="SSF51182">
    <property type="entry name" value="RmlC-like cupins"/>
    <property type="match status" value="1"/>
</dbReference>
<dbReference type="AlphaFoldDB" id="A0A8J6QL63"/>
<feature type="domain" description="Cupin type-2" evidence="1">
    <location>
        <begin position="50"/>
        <end position="113"/>
    </location>
</feature>
<protein>
    <submittedName>
        <fullName evidence="2">Cupin domain-containing protein</fullName>
    </submittedName>
</protein>
<reference evidence="2" key="1">
    <citation type="submission" date="2020-09" db="EMBL/GenBank/DDBJ databases">
        <title>A novel bacterium of genus Neiella, isolated from South China Sea.</title>
        <authorList>
            <person name="Huang H."/>
            <person name="Mo K."/>
            <person name="Hu Y."/>
        </authorList>
    </citation>
    <scope>NUCLEOTIDE SEQUENCE</scope>
    <source>
        <strain evidence="2">HB171785</strain>
    </source>
</reference>
<keyword evidence="3" id="KW-1185">Reference proteome</keyword>
<gene>
    <name evidence="2" type="ORF">IC617_11965</name>
</gene>
<comment type="caution">
    <text evidence="2">The sequence shown here is derived from an EMBL/GenBank/DDBJ whole genome shotgun (WGS) entry which is preliminary data.</text>
</comment>
<dbReference type="InterPro" id="IPR014710">
    <property type="entry name" value="RmlC-like_jellyroll"/>
</dbReference>
<dbReference type="Proteomes" id="UP000638014">
    <property type="component" value="Unassembled WGS sequence"/>
</dbReference>
<dbReference type="Gene3D" id="2.60.120.10">
    <property type="entry name" value="Jelly Rolls"/>
    <property type="match status" value="1"/>
</dbReference>
<evidence type="ECO:0000259" key="1">
    <source>
        <dbReference type="Pfam" id="PF07883"/>
    </source>
</evidence>
<dbReference type="EMBL" id="JACXAF010000015">
    <property type="protein sequence ID" value="MBD1390147.1"/>
    <property type="molecule type" value="Genomic_DNA"/>
</dbReference>
<sequence length="122" mass="13116">MGRIFDISIKQGIAISTLFGDTEPTALPHQGWQIETHSAAGIDYALLTAIESAAEFPLHADENAWFGYVVAGAGELLLGDQDSVTESVTYQAGDVIVFQPDTFHGWKVASSETKLLFAKPTC</sequence>